<reference evidence="3" key="2">
    <citation type="submission" date="2020-05" db="UniProtKB">
        <authorList>
            <consortium name="EnsemblMetazoa"/>
        </authorList>
    </citation>
    <scope>IDENTIFICATION</scope>
    <source>
        <strain evidence="3">IAEA</strain>
    </source>
</reference>
<dbReference type="SMART" id="SM00651">
    <property type="entry name" value="Sm"/>
    <property type="match status" value="1"/>
</dbReference>
<dbReference type="InterPro" id="IPR039267">
    <property type="entry name" value="Lsm11"/>
</dbReference>
<reference evidence="4" key="1">
    <citation type="submission" date="2015-01" db="EMBL/GenBank/DDBJ databases">
        <authorList>
            <person name="Aksoy S."/>
            <person name="Warren W."/>
            <person name="Wilson R.K."/>
        </authorList>
    </citation>
    <scope>NUCLEOTIDE SEQUENCE [LARGE SCALE GENOMIC DNA]</scope>
    <source>
        <strain evidence="4">IAEA</strain>
    </source>
</reference>
<dbReference type="EnsemblMetazoa" id="GPPI027294-RA">
    <property type="protein sequence ID" value="GPPI027294-PA"/>
    <property type="gene ID" value="GPPI027294"/>
</dbReference>
<feature type="domain" description="Sm" evidence="2">
    <location>
        <begin position="170"/>
        <end position="280"/>
    </location>
</feature>
<dbReference type="SUPFAM" id="SSF50182">
    <property type="entry name" value="Sm-like ribonucleoproteins"/>
    <property type="match status" value="1"/>
</dbReference>
<protein>
    <recommendedName>
        <fullName evidence="2">Sm domain-containing protein</fullName>
    </recommendedName>
</protein>
<feature type="compositionally biased region" description="Basic and acidic residues" evidence="1">
    <location>
        <begin position="38"/>
        <end position="48"/>
    </location>
</feature>
<dbReference type="GO" id="GO:0071209">
    <property type="term" value="F:U7 snRNA binding"/>
    <property type="evidence" value="ECO:0007669"/>
    <property type="project" value="InterPro"/>
</dbReference>
<dbReference type="STRING" id="67801.A0A1B0BED3"/>
<dbReference type="InterPro" id="IPR001163">
    <property type="entry name" value="Sm_dom_euk/arc"/>
</dbReference>
<dbReference type="InterPro" id="IPR010920">
    <property type="entry name" value="LSM_dom_sf"/>
</dbReference>
<dbReference type="Gene3D" id="2.30.30.100">
    <property type="match status" value="1"/>
</dbReference>
<dbReference type="GO" id="GO:0006398">
    <property type="term" value="P:mRNA 3'-end processing by stem-loop binding and cleavage"/>
    <property type="evidence" value="ECO:0007669"/>
    <property type="project" value="TreeGrafter"/>
</dbReference>
<evidence type="ECO:0000313" key="4">
    <source>
        <dbReference type="Proteomes" id="UP000092460"/>
    </source>
</evidence>
<evidence type="ECO:0000256" key="1">
    <source>
        <dbReference type="SAM" id="MobiDB-lite"/>
    </source>
</evidence>
<name>A0A1B0BED3_9MUSC</name>
<dbReference type="PANTHER" id="PTHR21415">
    <property type="entry name" value="U7 SNRNA-ASSOCIATED SM-LIKE PROTEIN LSM11"/>
    <property type="match status" value="1"/>
</dbReference>
<feature type="region of interest" description="Disordered" evidence="1">
    <location>
        <begin position="29"/>
        <end position="67"/>
    </location>
</feature>
<organism evidence="3 4">
    <name type="scientific">Glossina palpalis gambiensis</name>
    <dbReference type="NCBI Taxonomy" id="67801"/>
    <lineage>
        <taxon>Eukaryota</taxon>
        <taxon>Metazoa</taxon>
        <taxon>Ecdysozoa</taxon>
        <taxon>Arthropoda</taxon>
        <taxon>Hexapoda</taxon>
        <taxon>Insecta</taxon>
        <taxon>Pterygota</taxon>
        <taxon>Neoptera</taxon>
        <taxon>Endopterygota</taxon>
        <taxon>Diptera</taxon>
        <taxon>Brachycera</taxon>
        <taxon>Muscomorpha</taxon>
        <taxon>Hippoboscoidea</taxon>
        <taxon>Glossinidae</taxon>
        <taxon>Glossina</taxon>
    </lineage>
</organism>
<evidence type="ECO:0000313" key="3">
    <source>
        <dbReference type="EnsemblMetazoa" id="GPPI027294-PA"/>
    </source>
</evidence>
<dbReference type="EMBL" id="JXJN01012858">
    <property type="status" value="NOT_ANNOTATED_CDS"/>
    <property type="molecule type" value="Genomic_DNA"/>
</dbReference>
<dbReference type="GO" id="GO:0005683">
    <property type="term" value="C:U7 snRNP"/>
    <property type="evidence" value="ECO:0007669"/>
    <property type="project" value="TreeGrafter"/>
</dbReference>
<sequence>MPSVRKQTVASNSFLSSIFKIDSSNQENALVASSDQSKSQEDETKREEEITDQSSSPADSQELDISSDLSNPLGALYAKDYPITDKNPKIIDQNFAAFESALTKVCIYDLDNLSNKDALPSTSKAGAEEAPLRRIQNYQLPAKSQPQMKKERNLFTQTTQSRGPLSELNKYISNKSKVRVIVCKEEGIRGYVVGFLQFFDCHWNLLLTDVEECYKHRKFKYADQKLPLLKAPEDCSRRIRELGLTLPLQNAKSLNRKTIEIKRHIPQLLVRGEHVVLVQLDNEQPQ</sequence>
<accession>A0A1B0BED3</accession>
<keyword evidence="4" id="KW-1185">Reference proteome</keyword>
<evidence type="ECO:0000259" key="2">
    <source>
        <dbReference type="SMART" id="SM00651"/>
    </source>
</evidence>
<dbReference type="VEuPathDB" id="VectorBase:GPPI027294"/>
<proteinExistence type="predicted"/>
<dbReference type="Pfam" id="PF01423">
    <property type="entry name" value="LSM"/>
    <property type="match status" value="1"/>
</dbReference>
<dbReference type="Proteomes" id="UP000092460">
    <property type="component" value="Unassembled WGS sequence"/>
</dbReference>
<dbReference type="PANTHER" id="PTHR21415:SF1">
    <property type="entry name" value="U7 SNRNA-ASSOCIATED SM-LIKE PROTEIN LSM11"/>
    <property type="match status" value="1"/>
</dbReference>
<feature type="compositionally biased region" description="Polar residues" evidence="1">
    <location>
        <begin position="52"/>
        <end position="67"/>
    </location>
</feature>
<dbReference type="AlphaFoldDB" id="A0A1B0BED3"/>